<dbReference type="Pfam" id="PF13366">
    <property type="entry name" value="PDDEXK_3"/>
    <property type="match status" value="1"/>
</dbReference>
<organism evidence="1 2">
    <name type="scientific">Kaistella haifensis DSM 19056</name>
    <dbReference type="NCBI Taxonomy" id="1450526"/>
    <lineage>
        <taxon>Bacteria</taxon>
        <taxon>Pseudomonadati</taxon>
        <taxon>Bacteroidota</taxon>
        <taxon>Flavobacteriia</taxon>
        <taxon>Flavobacteriales</taxon>
        <taxon>Weeksellaceae</taxon>
        <taxon>Chryseobacterium group</taxon>
        <taxon>Kaistella</taxon>
    </lineage>
</organism>
<dbReference type="InterPro" id="IPR026350">
    <property type="entry name" value="GxxExxY"/>
</dbReference>
<comment type="caution">
    <text evidence="1">The sequence shown here is derived from an EMBL/GenBank/DDBJ whole genome shotgun (WGS) entry which is preliminary data.</text>
</comment>
<evidence type="ECO:0000313" key="1">
    <source>
        <dbReference type="EMBL" id="OWK98921.1"/>
    </source>
</evidence>
<name>A0A246BBA1_9FLAO</name>
<gene>
    <name evidence="1" type="ORF">AP75_03465</name>
</gene>
<proteinExistence type="predicted"/>
<sequence length="126" mass="14359">MTENELSRIVYDAGLKVHKSLGPGLLESAYEQCLFYELTKQGIFVERQKPMPLHYEEIVLDSGFRVDMMVENSLILEIKACEEVSNLHFAQLLTYLKLSGCKLGLLINFNTFLFKNGVKRVINGTL</sequence>
<accession>A0A246BBA1</accession>
<reference evidence="1 2" key="1">
    <citation type="submission" date="2014-01" db="EMBL/GenBank/DDBJ databases">
        <authorList>
            <consortium name="Genome Consortium for Active Teaching"/>
            <person name="Sontag T.C."/>
            <person name="Newman J.D."/>
        </authorList>
    </citation>
    <scope>NUCLEOTIDE SEQUENCE [LARGE SCALE GENOMIC DNA]</scope>
    <source>
        <strain evidence="1 2">DSM 19056</strain>
    </source>
</reference>
<dbReference type="RefSeq" id="WP_031502109.1">
    <property type="nucleotide sequence ID" value="NZ_JASZ02000004.1"/>
</dbReference>
<dbReference type="Proteomes" id="UP000197587">
    <property type="component" value="Unassembled WGS sequence"/>
</dbReference>
<dbReference type="AlphaFoldDB" id="A0A246BBA1"/>
<dbReference type="NCBIfam" id="TIGR04256">
    <property type="entry name" value="GxxExxY"/>
    <property type="match status" value="1"/>
</dbReference>
<protein>
    <submittedName>
        <fullName evidence="1">GxxExxY protein</fullName>
    </submittedName>
</protein>
<reference evidence="1 2" key="2">
    <citation type="submission" date="2017-05" db="EMBL/GenBank/DDBJ databases">
        <title>Genome of Chryseobacterium haifense.</title>
        <authorList>
            <person name="Newman J.D."/>
        </authorList>
    </citation>
    <scope>NUCLEOTIDE SEQUENCE [LARGE SCALE GENOMIC DNA]</scope>
    <source>
        <strain evidence="1 2">DSM 19056</strain>
    </source>
</reference>
<keyword evidence="2" id="KW-1185">Reference proteome</keyword>
<evidence type="ECO:0000313" key="2">
    <source>
        <dbReference type="Proteomes" id="UP000197587"/>
    </source>
</evidence>
<dbReference type="EMBL" id="JASZ02000004">
    <property type="protein sequence ID" value="OWK98921.1"/>
    <property type="molecule type" value="Genomic_DNA"/>
</dbReference>